<dbReference type="PANTHER" id="PTHR33217">
    <property type="entry name" value="TRANSPOSASE FOR INSERTION SEQUENCE ELEMENT IS1081"/>
    <property type="match status" value="1"/>
</dbReference>
<evidence type="ECO:0000256" key="7">
    <source>
        <dbReference type="SAM" id="MobiDB-lite"/>
    </source>
</evidence>
<dbReference type="Proteomes" id="UP000028500">
    <property type="component" value="Unassembled WGS sequence"/>
</dbReference>
<organism evidence="8 9">
    <name type="scientific">Xenorhabdus bovienii str. kraussei Quebec</name>
    <dbReference type="NCBI Taxonomy" id="1398203"/>
    <lineage>
        <taxon>Bacteria</taxon>
        <taxon>Pseudomonadati</taxon>
        <taxon>Pseudomonadota</taxon>
        <taxon>Gammaproteobacteria</taxon>
        <taxon>Enterobacterales</taxon>
        <taxon>Morganellaceae</taxon>
        <taxon>Xenorhabdus</taxon>
    </lineage>
</organism>
<keyword evidence="9" id="KW-1185">Reference proteome</keyword>
<keyword evidence="6" id="KW-0814">Transposable element</keyword>
<reference evidence="8" key="1">
    <citation type="submission" date="2013-07" db="EMBL/GenBank/DDBJ databases">
        <title>Sub-species coevolution in mutualistic symbiosis.</title>
        <authorList>
            <person name="Murfin K."/>
            <person name="Klassen J."/>
            <person name="Lee M."/>
            <person name="Forst S."/>
            <person name="Stock P."/>
            <person name="Goodrich-Blair H."/>
        </authorList>
    </citation>
    <scope>NUCLEOTIDE SEQUENCE [LARGE SCALE GENOMIC DNA]</scope>
    <source>
        <strain evidence="8">Kraussei Quebec</strain>
    </source>
</reference>
<comment type="function">
    <text evidence="1 6">Required for the transposition of the insertion element.</text>
</comment>
<evidence type="ECO:0000313" key="8">
    <source>
        <dbReference type="EMBL" id="CDH20561.1"/>
    </source>
</evidence>
<dbReference type="AlphaFoldDB" id="A0A077PIK0"/>
<dbReference type="PANTHER" id="PTHR33217:SF5">
    <property type="entry name" value="MUTATOR FAMILY TRANSPOSASE"/>
    <property type="match status" value="1"/>
</dbReference>
<feature type="compositionally biased region" description="Polar residues" evidence="7">
    <location>
        <begin position="56"/>
        <end position="69"/>
    </location>
</feature>
<accession>A0A077PIK0</accession>
<comment type="similarity">
    <text evidence="2 6">Belongs to the transposase mutator family.</text>
</comment>
<protein>
    <recommendedName>
        <fullName evidence="6">Mutator family transposase</fullName>
    </recommendedName>
</protein>
<evidence type="ECO:0000256" key="2">
    <source>
        <dbReference type="ARBA" id="ARBA00010961"/>
    </source>
</evidence>
<evidence type="ECO:0000256" key="1">
    <source>
        <dbReference type="ARBA" id="ARBA00002190"/>
    </source>
</evidence>
<evidence type="ECO:0000256" key="5">
    <source>
        <dbReference type="ARBA" id="ARBA00023172"/>
    </source>
</evidence>
<evidence type="ECO:0000313" key="9">
    <source>
        <dbReference type="Proteomes" id="UP000028500"/>
    </source>
</evidence>
<gene>
    <name evidence="8" type="ORF">XBKQ1_2670013</name>
</gene>
<feature type="region of interest" description="Disordered" evidence="7">
    <location>
        <begin position="44"/>
        <end position="99"/>
    </location>
</feature>
<name>A0A077PIK0_XENBV</name>
<keyword evidence="5 6" id="KW-0233">DNA recombination</keyword>
<comment type="caution">
    <text evidence="8">The sequence shown here is derived from an EMBL/GenBank/DDBJ whole genome shotgun (WGS) entry which is preliminary data.</text>
</comment>
<evidence type="ECO:0000256" key="4">
    <source>
        <dbReference type="ARBA" id="ARBA00023125"/>
    </source>
</evidence>
<dbReference type="HOGENOM" id="CLU_036805_12_2_6"/>
<dbReference type="GO" id="GO:0003677">
    <property type="term" value="F:DNA binding"/>
    <property type="evidence" value="ECO:0007669"/>
    <property type="project" value="UniProtKB-UniRule"/>
</dbReference>
<keyword evidence="3 6" id="KW-0815">Transposition</keyword>
<dbReference type="GO" id="GO:0004803">
    <property type="term" value="F:transposase activity"/>
    <property type="evidence" value="ECO:0007669"/>
    <property type="project" value="UniProtKB-UniRule"/>
</dbReference>
<evidence type="ECO:0000256" key="3">
    <source>
        <dbReference type="ARBA" id="ARBA00022578"/>
    </source>
</evidence>
<dbReference type="InterPro" id="IPR001207">
    <property type="entry name" value="Transposase_mutator"/>
</dbReference>
<proteinExistence type="inferred from homology"/>
<dbReference type="Pfam" id="PF00872">
    <property type="entry name" value="Transposase_mut"/>
    <property type="match status" value="1"/>
</dbReference>
<dbReference type="EMBL" id="CBSY010000187">
    <property type="protein sequence ID" value="CDH20561.1"/>
    <property type="molecule type" value="Genomic_DNA"/>
</dbReference>
<keyword evidence="4 6" id="KW-0238">DNA-binding</keyword>
<evidence type="ECO:0000256" key="6">
    <source>
        <dbReference type="RuleBase" id="RU365089"/>
    </source>
</evidence>
<dbReference type="GO" id="GO:0006313">
    <property type="term" value="P:DNA transposition"/>
    <property type="evidence" value="ECO:0007669"/>
    <property type="project" value="UniProtKB-UniRule"/>
</dbReference>
<sequence>MDEKQLHALATELAKNLKTPEDLSQLSRFLKKLTVETALNAELAAHLGHEKHPPKSGSNTRNGYSSKTLLTEEGELPLQIPRDSESTSEGSVALTEKAKELTTRLTDNFQILKPASSS</sequence>